<reference evidence="1" key="1">
    <citation type="journal article" date="2009" name="Rice">
        <title>De Novo Next Generation Sequencing of Plant Genomes.</title>
        <authorList>
            <person name="Rounsley S."/>
            <person name="Marri P.R."/>
            <person name="Yu Y."/>
            <person name="He R."/>
            <person name="Sisneros N."/>
            <person name="Goicoechea J.L."/>
            <person name="Lee S.J."/>
            <person name="Angelova A."/>
            <person name="Kudrna D."/>
            <person name="Luo M."/>
            <person name="Affourtit J."/>
            <person name="Desany B."/>
            <person name="Knight J."/>
            <person name="Niazi F."/>
            <person name="Egholm M."/>
            <person name="Wing R.A."/>
        </authorList>
    </citation>
    <scope>NUCLEOTIDE SEQUENCE [LARGE SCALE GENOMIC DNA]</scope>
    <source>
        <strain evidence="1">cv. IRGC 105608</strain>
    </source>
</reference>
<proteinExistence type="predicted"/>
<evidence type="ECO:0000313" key="1">
    <source>
        <dbReference type="EnsemblPlants" id="OBART05G26710.1"/>
    </source>
</evidence>
<accession>A0A0D3GB52</accession>
<organism evidence="1">
    <name type="scientific">Oryza barthii</name>
    <dbReference type="NCBI Taxonomy" id="65489"/>
    <lineage>
        <taxon>Eukaryota</taxon>
        <taxon>Viridiplantae</taxon>
        <taxon>Streptophyta</taxon>
        <taxon>Embryophyta</taxon>
        <taxon>Tracheophyta</taxon>
        <taxon>Spermatophyta</taxon>
        <taxon>Magnoliopsida</taxon>
        <taxon>Liliopsida</taxon>
        <taxon>Poales</taxon>
        <taxon>Poaceae</taxon>
        <taxon>BOP clade</taxon>
        <taxon>Oryzoideae</taxon>
        <taxon>Oryzeae</taxon>
        <taxon>Oryzinae</taxon>
        <taxon>Oryza</taxon>
    </lineage>
</organism>
<dbReference type="EnsemblPlants" id="OBART05G26710.1">
    <property type="protein sequence ID" value="OBART05G26710.1"/>
    <property type="gene ID" value="OBART05G26710"/>
</dbReference>
<keyword evidence="2" id="KW-1185">Reference proteome</keyword>
<name>A0A0D3GB52_9ORYZ</name>
<evidence type="ECO:0000313" key="2">
    <source>
        <dbReference type="Proteomes" id="UP000026960"/>
    </source>
</evidence>
<reference evidence="1" key="2">
    <citation type="submission" date="2015-03" db="UniProtKB">
        <authorList>
            <consortium name="EnsemblPlants"/>
        </authorList>
    </citation>
    <scope>IDENTIFICATION</scope>
</reference>
<protein>
    <submittedName>
        <fullName evidence="1">Uncharacterized protein</fullName>
    </submittedName>
</protein>
<dbReference type="HOGENOM" id="CLU_2982226_0_0_1"/>
<dbReference type="PaxDb" id="65489-OBART05G26710.1"/>
<sequence>MAGGGELQWIVIHGVRDAVLSAAAIVGPRLAVIGNVRVSDAPAVLALLDKEGLQLHLS</sequence>
<dbReference type="Proteomes" id="UP000026960">
    <property type="component" value="Chromosome 5"/>
</dbReference>
<dbReference type="AlphaFoldDB" id="A0A0D3GB52"/>
<dbReference type="Gramene" id="OBART05G26710.1">
    <property type="protein sequence ID" value="OBART05G26710.1"/>
    <property type="gene ID" value="OBART05G26710"/>
</dbReference>